<keyword evidence="1" id="KW-1133">Transmembrane helix</keyword>
<reference evidence="2 3" key="1">
    <citation type="submission" date="2018-08" db="EMBL/GenBank/DDBJ databases">
        <title>A genome reference for cultivated species of the human gut microbiota.</title>
        <authorList>
            <person name="Zou Y."/>
            <person name="Xue W."/>
            <person name="Luo G."/>
        </authorList>
    </citation>
    <scope>NUCLEOTIDE SEQUENCE [LARGE SCALE GENOMIC DNA]</scope>
    <source>
        <strain evidence="2 3">AM40-30BH</strain>
    </source>
</reference>
<comment type="caution">
    <text evidence="2">The sequence shown here is derived from an EMBL/GenBank/DDBJ whole genome shotgun (WGS) entry which is preliminary data.</text>
</comment>
<dbReference type="Proteomes" id="UP000284379">
    <property type="component" value="Unassembled WGS sequence"/>
</dbReference>
<keyword evidence="1" id="KW-0472">Membrane</keyword>
<organism evidence="2 3">
    <name type="scientific">Bacteroides nordii</name>
    <dbReference type="NCBI Taxonomy" id="291645"/>
    <lineage>
        <taxon>Bacteria</taxon>
        <taxon>Pseudomonadati</taxon>
        <taxon>Bacteroidota</taxon>
        <taxon>Bacteroidia</taxon>
        <taxon>Bacteroidales</taxon>
        <taxon>Bacteroidaceae</taxon>
        <taxon>Bacteroides</taxon>
    </lineage>
</organism>
<dbReference type="EMBL" id="QSGO01000001">
    <property type="protein sequence ID" value="RHB38580.1"/>
    <property type="molecule type" value="Genomic_DNA"/>
</dbReference>
<dbReference type="AlphaFoldDB" id="A0A413VYD6"/>
<evidence type="ECO:0000313" key="2">
    <source>
        <dbReference type="EMBL" id="RHB38580.1"/>
    </source>
</evidence>
<feature type="transmembrane region" description="Helical" evidence="1">
    <location>
        <begin position="12"/>
        <end position="34"/>
    </location>
</feature>
<accession>A0A413VYD6</accession>
<protein>
    <submittedName>
        <fullName evidence="2">Uncharacterized protein</fullName>
    </submittedName>
</protein>
<sequence length="244" mass="29306">MKKFTKKRFIKWLFATIFILLGLYKCTMPMFLLLPSDIHCDSISQIISTERAIWYYKPLCDTLILKDSLRDIRFHVRQACAYELRGVDQIYFRYYLPWIRFYETDNIKIFGVWFDYMALRDKYDTLMGIYYDLGRENVDNIFAGPCGWDDVERGVSYYGRRLGTPLPDTIYFSVYGNPHIYVDKPTYRTLSRDKQWEAIHRSGKLENERRILGQLIFVKSDSLIFENKRCYDNDKLLIKRPVNY</sequence>
<evidence type="ECO:0000256" key="1">
    <source>
        <dbReference type="SAM" id="Phobius"/>
    </source>
</evidence>
<gene>
    <name evidence="2" type="ORF">DW888_01890</name>
</gene>
<evidence type="ECO:0000313" key="3">
    <source>
        <dbReference type="Proteomes" id="UP000284379"/>
    </source>
</evidence>
<dbReference type="RefSeq" id="WP_122200742.1">
    <property type="nucleotide sequence ID" value="NZ_CABJFV010000001.1"/>
</dbReference>
<name>A0A413VYD6_9BACE</name>
<keyword evidence="1" id="KW-0812">Transmembrane</keyword>
<proteinExistence type="predicted"/>